<sequence>MRWLLGLWFAPISFLVAWFVLASHDWNLGTFFFSREMYDLVFAIYGKTLGVAPESLPPLVARALVLDSAIVLALYAFRRRKVIAGWLRSRTQVSRVAARRDRTLDSLSSAP</sequence>
<name>A0A7W6MK22_9HYPH</name>
<keyword evidence="3" id="KW-1185">Reference proteome</keyword>
<evidence type="ECO:0000313" key="3">
    <source>
        <dbReference type="Proteomes" id="UP000542776"/>
    </source>
</evidence>
<evidence type="ECO:0000256" key="1">
    <source>
        <dbReference type="SAM" id="Phobius"/>
    </source>
</evidence>
<dbReference type="AlphaFoldDB" id="A0A7W6MK22"/>
<dbReference type="Pfam" id="PF19600">
    <property type="entry name" value="DUF6105"/>
    <property type="match status" value="1"/>
</dbReference>
<comment type="caution">
    <text evidence="2">The sequence shown here is derived from an EMBL/GenBank/DDBJ whole genome shotgun (WGS) entry which is preliminary data.</text>
</comment>
<feature type="transmembrane region" description="Helical" evidence="1">
    <location>
        <begin position="59"/>
        <end position="77"/>
    </location>
</feature>
<dbReference type="InterPro" id="IPR046087">
    <property type="entry name" value="DUF6105"/>
</dbReference>
<accession>A0A7W6MK22</accession>
<dbReference type="EMBL" id="JACIEK010000006">
    <property type="protein sequence ID" value="MBB3998740.1"/>
    <property type="molecule type" value="Genomic_DNA"/>
</dbReference>
<reference evidence="2 3" key="1">
    <citation type="submission" date="2020-08" db="EMBL/GenBank/DDBJ databases">
        <title>Genomic Encyclopedia of Type Strains, Phase IV (KMG-IV): sequencing the most valuable type-strain genomes for metagenomic binning, comparative biology and taxonomic classification.</title>
        <authorList>
            <person name="Goeker M."/>
        </authorList>
    </citation>
    <scope>NUCLEOTIDE SEQUENCE [LARGE SCALE GENOMIC DNA]</scope>
    <source>
        <strain evidence="2 3">DSM 102238</strain>
    </source>
</reference>
<organism evidence="2 3">
    <name type="scientific">Aureimonas pseudogalii</name>
    <dbReference type="NCBI Taxonomy" id="1744844"/>
    <lineage>
        <taxon>Bacteria</taxon>
        <taxon>Pseudomonadati</taxon>
        <taxon>Pseudomonadota</taxon>
        <taxon>Alphaproteobacteria</taxon>
        <taxon>Hyphomicrobiales</taxon>
        <taxon>Aurantimonadaceae</taxon>
        <taxon>Aureimonas</taxon>
    </lineage>
</organism>
<keyword evidence="1" id="KW-1133">Transmembrane helix</keyword>
<protein>
    <submittedName>
        <fullName evidence="2">Uncharacterized protein</fullName>
    </submittedName>
</protein>
<dbReference type="RefSeq" id="WP_183200268.1">
    <property type="nucleotide sequence ID" value="NZ_JACIEK010000006.1"/>
</dbReference>
<evidence type="ECO:0000313" key="2">
    <source>
        <dbReference type="EMBL" id="MBB3998740.1"/>
    </source>
</evidence>
<gene>
    <name evidence="2" type="ORF">GGR04_002588</name>
</gene>
<dbReference type="Proteomes" id="UP000542776">
    <property type="component" value="Unassembled WGS sequence"/>
</dbReference>
<keyword evidence="1" id="KW-0472">Membrane</keyword>
<keyword evidence="1" id="KW-0812">Transmembrane</keyword>
<proteinExistence type="predicted"/>